<keyword evidence="1" id="KW-0812">Transmembrane</keyword>
<dbReference type="AlphaFoldDB" id="A0A3P8E1Y0"/>
<dbReference type="Proteomes" id="UP000269396">
    <property type="component" value="Unassembled WGS sequence"/>
</dbReference>
<evidence type="ECO:0000256" key="1">
    <source>
        <dbReference type="SAM" id="Phobius"/>
    </source>
</evidence>
<proteinExistence type="predicted"/>
<keyword evidence="1" id="KW-0472">Membrane</keyword>
<accession>A0A3P8E1Y0</accession>
<sequence>MNQIIHFCIVICSIYRSNCSRCNHRCMSNDCGIRIFYPMIQWLWMDFYLTCNIVFIDCCYIRSRRRS</sequence>
<dbReference type="EMBL" id="UZAL01028096">
    <property type="protein sequence ID" value="VDP38404.1"/>
    <property type="molecule type" value="Genomic_DNA"/>
</dbReference>
<keyword evidence="1" id="KW-1133">Transmembrane helix</keyword>
<keyword evidence="3" id="KW-1185">Reference proteome</keyword>
<gene>
    <name evidence="2" type="ORF">SMTD_LOCUS7261</name>
</gene>
<feature type="transmembrane region" description="Helical" evidence="1">
    <location>
        <begin position="42"/>
        <end position="61"/>
    </location>
</feature>
<evidence type="ECO:0000313" key="3">
    <source>
        <dbReference type="Proteomes" id="UP000269396"/>
    </source>
</evidence>
<evidence type="ECO:0000313" key="2">
    <source>
        <dbReference type="EMBL" id="VDP38404.1"/>
    </source>
</evidence>
<reference evidence="2 3" key="1">
    <citation type="submission" date="2018-11" db="EMBL/GenBank/DDBJ databases">
        <authorList>
            <consortium name="Pathogen Informatics"/>
        </authorList>
    </citation>
    <scope>NUCLEOTIDE SEQUENCE [LARGE SCALE GENOMIC DNA]</scope>
    <source>
        <strain>Denwood</strain>
        <strain evidence="3">Zambia</strain>
    </source>
</reference>
<name>A0A3P8E1Y0_9TREM</name>
<protein>
    <submittedName>
        <fullName evidence="2">Uncharacterized protein</fullName>
    </submittedName>
</protein>
<organism evidence="2 3">
    <name type="scientific">Schistosoma mattheei</name>
    <dbReference type="NCBI Taxonomy" id="31246"/>
    <lineage>
        <taxon>Eukaryota</taxon>
        <taxon>Metazoa</taxon>
        <taxon>Spiralia</taxon>
        <taxon>Lophotrochozoa</taxon>
        <taxon>Platyhelminthes</taxon>
        <taxon>Trematoda</taxon>
        <taxon>Digenea</taxon>
        <taxon>Strigeidida</taxon>
        <taxon>Schistosomatoidea</taxon>
        <taxon>Schistosomatidae</taxon>
        <taxon>Schistosoma</taxon>
    </lineage>
</organism>